<organism evidence="4 5">
    <name type="scientific">Apodospora peruviana</name>
    <dbReference type="NCBI Taxonomy" id="516989"/>
    <lineage>
        <taxon>Eukaryota</taxon>
        <taxon>Fungi</taxon>
        <taxon>Dikarya</taxon>
        <taxon>Ascomycota</taxon>
        <taxon>Pezizomycotina</taxon>
        <taxon>Sordariomycetes</taxon>
        <taxon>Sordariomycetidae</taxon>
        <taxon>Sordariales</taxon>
        <taxon>Lasiosphaeriaceae</taxon>
        <taxon>Apodospora</taxon>
    </lineage>
</organism>
<dbReference type="GO" id="GO:0016491">
    <property type="term" value="F:oxidoreductase activity"/>
    <property type="evidence" value="ECO:0007669"/>
    <property type="project" value="UniProtKB-KW"/>
</dbReference>
<dbReference type="PANTHER" id="PTHR47706">
    <property type="entry name" value="NMRA-LIKE FAMILY PROTEIN"/>
    <property type="match status" value="1"/>
</dbReference>
<dbReference type="Gene3D" id="3.40.50.720">
    <property type="entry name" value="NAD(P)-binding Rossmann-like Domain"/>
    <property type="match status" value="1"/>
</dbReference>
<dbReference type="Proteomes" id="UP001283341">
    <property type="component" value="Unassembled WGS sequence"/>
</dbReference>
<evidence type="ECO:0000259" key="3">
    <source>
        <dbReference type="Pfam" id="PF05368"/>
    </source>
</evidence>
<evidence type="ECO:0000256" key="2">
    <source>
        <dbReference type="ARBA" id="ARBA00023002"/>
    </source>
</evidence>
<evidence type="ECO:0000313" key="4">
    <source>
        <dbReference type="EMBL" id="KAK3325983.1"/>
    </source>
</evidence>
<keyword evidence="1" id="KW-0521">NADP</keyword>
<gene>
    <name evidence="4" type="ORF">B0H66DRAFT_549871</name>
</gene>
<comment type="caution">
    <text evidence="4">The sequence shown here is derived from an EMBL/GenBank/DDBJ whole genome shotgun (WGS) entry which is preliminary data.</text>
</comment>
<protein>
    <recommendedName>
        <fullName evidence="3">NmrA-like domain-containing protein</fullName>
    </recommendedName>
</protein>
<dbReference type="Pfam" id="PF05368">
    <property type="entry name" value="NmrA"/>
    <property type="match status" value="1"/>
</dbReference>
<dbReference type="InterPro" id="IPR008030">
    <property type="entry name" value="NmrA-like"/>
</dbReference>
<dbReference type="CDD" id="cd05259">
    <property type="entry name" value="PCBER_SDR_a"/>
    <property type="match status" value="1"/>
</dbReference>
<accession>A0AAE0MBU8</accession>
<dbReference type="InterPro" id="IPR051609">
    <property type="entry name" value="NmrA/Isoflavone_reductase-like"/>
</dbReference>
<dbReference type="PANTHER" id="PTHR47706:SF7">
    <property type="entry name" value="CIPA-LIKE, PUTATIVE (AFU_ORTHOLOGUE AFUA_1G01630)-RELATED"/>
    <property type="match status" value="1"/>
</dbReference>
<reference evidence="4" key="1">
    <citation type="journal article" date="2023" name="Mol. Phylogenet. Evol.">
        <title>Genome-scale phylogeny and comparative genomics of the fungal order Sordariales.</title>
        <authorList>
            <person name="Hensen N."/>
            <person name="Bonometti L."/>
            <person name="Westerberg I."/>
            <person name="Brannstrom I.O."/>
            <person name="Guillou S."/>
            <person name="Cros-Aarteil S."/>
            <person name="Calhoun S."/>
            <person name="Haridas S."/>
            <person name="Kuo A."/>
            <person name="Mondo S."/>
            <person name="Pangilinan J."/>
            <person name="Riley R."/>
            <person name="LaButti K."/>
            <person name="Andreopoulos B."/>
            <person name="Lipzen A."/>
            <person name="Chen C."/>
            <person name="Yan M."/>
            <person name="Daum C."/>
            <person name="Ng V."/>
            <person name="Clum A."/>
            <person name="Steindorff A."/>
            <person name="Ohm R.A."/>
            <person name="Martin F."/>
            <person name="Silar P."/>
            <person name="Natvig D.O."/>
            <person name="Lalanne C."/>
            <person name="Gautier V."/>
            <person name="Ament-Velasquez S.L."/>
            <person name="Kruys A."/>
            <person name="Hutchinson M.I."/>
            <person name="Powell A.J."/>
            <person name="Barry K."/>
            <person name="Miller A.N."/>
            <person name="Grigoriev I.V."/>
            <person name="Debuchy R."/>
            <person name="Gladieux P."/>
            <person name="Hiltunen Thoren M."/>
            <person name="Johannesson H."/>
        </authorList>
    </citation>
    <scope>NUCLEOTIDE SEQUENCE</scope>
    <source>
        <strain evidence="4">CBS 118394</strain>
    </source>
</reference>
<dbReference type="InterPro" id="IPR045312">
    <property type="entry name" value="PCBER-like"/>
</dbReference>
<dbReference type="AlphaFoldDB" id="A0AAE0MBU8"/>
<keyword evidence="2" id="KW-0560">Oxidoreductase</keyword>
<dbReference type="SUPFAM" id="SSF51735">
    <property type="entry name" value="NAD(P)-binding Rossmann-fold domains"/>
    <property type="match status" value="1"/>
</dbReference>
<dbReference type="InterPro" id="IPR036291">
    <property type="entry name" value="NAD(P)-bd_dom_sf"/>
</dbReference>
<feature type="domain" description="NmrA-like" evidence="3">
    <location>
        <begin position="18"/>
        <end position="117"/>
    </location>
</feature>
<evidence type="ECO:0000256" key="1">
    <source>
        <dbReference type="ARBA" id="ARBA00022857"/>
    </source>
</evidence>
<sequence length="346" mass="38027">MAQYVKDQPAGFTNRIERVAIVGAAGNVGKPITEALLATGKHELTALTRKGSPNSLPAGVKVATIDYGDEQSIVDALKGQQFLIISMSVTAPPESHHKLVVAAAKAGVPYVMPNCYGRLIQDNDALSKETLIGESYLAGVRDIEAQGVSKWIAMSCSFWYEYSLAGGLDYYGFDFATKKAIFYDDGLVKINTTTHLQCGRAMAALLSLKELPENENDTDVTLSQWANKPLTIRSFLASQRDMLDSVHRVMGTTDADWTIEHESAVERYQNGVKLMMSGAPDARRGFGRALYSRPFFPNAGFRWDVGLANQDLGLPEEDLDEATKRAVDMALNEEYIKKRALYGKKE</sequence>
<evidence type="ECO:0000313" key="5">
    <source>
        <dbReference type="Proteomes" id="UP001283341"/>
    </source>
</evidence>
<dbReference type="EMBL" id="JAUEDM010000002">
    <property type="protein sequence ID" value="KAK3325983.1"/>
    <property type="molecule type" value="Genomic_DNA"/>
</dbReference>
<proteinExistence type="predicted"/>
<name>A0AAE0MBU8_9PEZI</name>
<keyword evidence="5" id="KW-1185">Reference proteome</keyword>
<reference evidence="4" key="2">
    <citation type="submission" date="2023-06" db="EMBL/GenBank/DDBJ databases">
        <authorList>
            <consortium name="Lawrence Berkeley National Laboratory"/>
            <person name="Haridas S."/>
            <person name="Hensen N."/>
            <person name="Bonometti L."/>
            <person name="Westerberg I."/>
            <person name="Brannstrom I.O."/>
            <person name="Guillou S."/>
            <person name="Cros-Aarteil S."/>
            <person name="Calhoun S."/>
            <person name="Kuo A."/>
            <person name="Mondo S."/>
            <person name="Pangilinan J."/>
            <person name="Riley R."/>
            <person name="Labutti K."/>
            <person name="Andreopoulos B."/>
            <person name="Lipzen A."/>
            <person name="Chen C."/>
            <person name="Yanf M."/>
            <person name="Daum C."/>
            <person name="Ng V."/>
            <person name="Clum A."/>
            <person name="Steindorff A."/>
            <person name="Ohm R."/>
            <person name="Martin F."/>
            <person name="Silar P."/>
            <person name="Natvig D."/>
            <person name="Lalanne C."/>
            <person name="Gautier V."/>
            <person name="Ament-Velasquez S.L."/>
            <person name="Kruys A."/>
            <person name="Hutchinson M.I."/>
            <person name="Powell A.J."/>
            <person name="Barry K."/>
            <person name="Miller A.N."/>
            <person name="Grigoriev I.V."/>
            <person name="Debuchy R."/>
            <person name="Gladieux P."/>
            <person name="Thoren M.H."/>
            <person name="Johannesson H."/>
        </authorList>
    </citation>
    <scope>NUCLEOTIDE SEQUENCE</scope>
    <source>
        <strain evidence="4">CBS 118394</strain>
    </source>
</reference>